<keyword evidence="1 3" id="KW-0808">Transferase</keyword>
<reference evidence="4 5" key="1">
    <citation type="submission" date="2014-09" db="EMBL/GenBank/DDBJ databases">
        <title>Butyrate-producing bacteria isolated from human gut.</title>
        <authorList>
            <person name="Zhang Q."/>
            <person name="Zhao L."/>
        </authorList>
    </citation>
    <scope>NUCLEOTIDE SEQUENCE [LARGE SCALE GENOMIC DNA]</scope>
    <source>
        <strain evidence="4 5">R22</strain>
    </source>
</reference>
<dbReference type="GO" id="GO:0009001">
    <property type="term" value="F:serine O-acetyltransferase activity"/>
    <property type="evidence" value="ECO:0007669"/>
    <property type="project" value="UniProtKB-EC"/>
</dbReference>
<dbReference type="EC" id="2.3.1.30" evidence="3"/>
<dbReference type="RefSeq" id="WP_109258685.1">
    <property type="nucleotide sequence ID" value="NZ_JRFS01000042.1"/>
</dbReference>
<dbReference type="PANTHER" id="PTHR42811">
    <property type="entry name" value="SERINE ACETYLTRANSFERASE"/>
    <property type="match status" value="1"/>
</dbReference>
<proteinExistence type="inferred from homology"/>
<protein>
    <recommendedName>
        <fullName evidence="3">Serine acetyltransferase</fullName>
        <ecNumber evidence="3">2.3.1.30</ecNumber>
    </recommendedName>
</protein>
<name>A0A2U2EDD9_9FIRM</name>
<comment type="caution">
    <text evidence="4">The sequence shown here is derived from an EMBL/GenBank/DDBJ whole genome shotgun (WGS) entry which is preliminary data.</text>
</comment>
<dbReference type="CDD" id="cd03354">
    <property type="entry name" value="LbH_SAT"/>
    <property type="match status" value="1"/>
</dbReference>
<dbReference type="AlphaFoldDB" id="A0A2U2EDD9"/>
<dbReference type="SUPFAM" id="SSF51161">
    <property type="entry name" value="Trimeric LpxA-like enzymes"/>
    <property type="match status" value="1"/>
</dbReference>
<dbReference type="Gene3D" id="2.160.10.10">
    <property type="entry name" value="Hexapeptide repeat proteins"/>
    <property type="match status" value="1"/>
</dbReference>
<dbReference type="PIRSF" id="PIRSF000441">
    <property type="entry name" value="CysE"/>
    <property type="match status" value="1"/>
</dbReference>
<dbReference type="GO" id="GO:0006535">
    <property type="term" value="P:cysteine biosynthetic process from serine"/>
    <property type="evidence" value="ECO:0007669"/>
    <property type="project" value="InterPro"/>
</dbReference>
<evidence type="ECO:0000256" key="1">
    <source>
        <dbReference type="ARBA" id="ARBA00022679"/>
    </source>
</evidence>
<dbReference type="GO" id="GO:0005737">
    <property type="term" value="C:cytoplasm"/>
    <property type="evidence" value="ECO:0007669"/>
    <property type="project" value="InterPro"/>
</dbReference>
<comment type="catalytic activity">
    <reaction evidence="3">
        <text>L-serine + acetyl-CoA = O-acetyl-L-serine + CoA</text>
        <dbReference type="Rhea" id="RHEA:24560"/>
        <dbReference type="ChEBI" id="CHEBI:33384"/>
        <dbReference type="ChEBI" id="CHEBI:57287"/>
        <dbReference type="ChEBI" id="CHEBI:57288"/>
        <dbReference type="ChEBI" id="CHEBI:58340"/>
        <dbReference type="EC" id="2.3.1.30"/>
    </reaction>
</comment>
<dbReference type="Proteomes" id="UP000245905">
    <property type="component" value="Unassembled WGS sequence"/>
</dbReference>
<dbReference type="InterPro" id="IPR011004">
    <property type="entry name" value="Trimer_LpxA-like_sf"/>
</dbReference>
<sequence length="182" mass="20212">MIKTKKDLKEYMEADRKQLGVNRKYPRPFTDEIWRYEIYLRKYEYYLNTQKKILSIWYKIVLHKLGVKLGIGIAPNVCGKGLSIAHYGCIEINDKAKIGNNLRIHEGVTVGASGGDAPVIGNNVFLGTGRKVIGAISIANDVTIGANAVVVKSILEAGVTYAGVPAVKVSDNNSYQYVFWMK</sequence>
<accession>A0A2U2EDD9</accession>
<dbReference type="InterPro" id="IPR045304">
    <property type="entry name" value="LbH_SAT"/>
</dbReference>
<evidence type="ECO:0000313" key="4">
    <source>
        <dbReference type="EMBL" id="PWE82520.1"/>
    </source>
</evidence>
<evidence type="ECO:0000256" key="2">
    <source>
        <dbReference type="ARBA" id="ARBA00023315"/>
    </source>
</evidence>
<organism evidence="4 5">
    <name type="scientific">Agathobacter rectalis</name>
    <dbReference type="NCBI Taxonomy" id="39491"/>
    <lineage>
        <taxon>Bacteria</taxon>
        <taxon>Bacillati</taxon>
        <taxon>Bacillota</taxon>
        <taxon>Clostridia</taxon>
        <taxon>Lachnospirales</taxon>
        <taxon>Lachnospiraceae</taxon>
        <taxon>Agathobacter</taxon>
    </lineage>
</organism>
<keyword evidence="2 3" id="KW-0012">Acyltransferase</keyword>
<gene>
    <name evidence="4" type="ORF">LD38_14745</name>
</gene>
<comment type="similarity">
    <text evidence="3">Belongs to the transferase hexapeptide repeat family.</text>
</comment>
<dbReference type="EMBL" id="JRFS01000042">
    <property type="protein sequence ID" value="PWE82520.1"/>
    <property type="molecule type" value="Genomic_DNA"/>
</dbReference>
<dbReference type="InterPro" id="IPR005881">
    <property type="entry name" value="Ser_O-AcTrfase"/>
</dbReference>
<evidence type="ECO:0000313" key="5">
    <source>
        <dbReference type="Proteomes" id="UP000245905"/>
    </source>
</evidence>
<evidence type="ECO:0000256" key="3">
    <source>
        <dbReference type="PIRNR" id="PIRNR000441"/>
    </source>
</evidence>